<feature type="compositionally biased region" description="Polar residues" evidence="1">
    <location>
        <begin position="376"/>
        <end position="391"/>
    </location>
</feature>
<protein>
    <submittedName>
        <fullName evidence="4">Uncharacterized protein LOC105366566</fullName>
    </submittedName>
</protein>
<gene>
    <name evidence="4" type="primary">LOC105366566</name>
</gene>
<dbReference type="PANTHER" id="PTHR14324:SF3">
    <property type="entry name" value="CONDENSIN-2 COMPLEX SUBUNIT H2"/>
    <property type="match status" value="1"/>
</dbReference>
<dbReference type="GO" id="GO:0051306">
    <property type="term" value="P:mitotic sister chromatid separation"/>
    <property type="evidence" value="ECO:0007669"/>
    <property type="project" value="TreeGrafter"/>
</dbReference>
<dbReference type="Proteomes" id="UP000695007">
    <property type="component" value="Unplaced"/>
</dbReference>
<dbReference type="GO" id="GO:0005634">
    <property type="term" value="C:nucleus"/>
    <property type="evidence" value="ECO:0007669"/>
    <property type="project" value="TreeGrafter"/>
</dbReference>
<dbReference type="InterPro" id="IPR031739">
    <property type="entry name" value="Ncaph2"/>
</dbReference>
<evidence type="ECO:0000313" key="3">
    <source>
        <dbReference type="Proteomes" id="UP000695007"/>
    </source>
</evidence>
<feature type="region of interest" description="Disordered" evidence="1">
    <location>
        <begin position="373"/>
        <end position="393"/>
    </location>
</feature>
<dbReference type="RefSeq" id="XP_011503361.1">
    <property type="nucleotide sequence ID" value="XM_011505059.1"/>
</dbReference>
<name>A0AAJ6YSH5_9HYME</name>
<dbReference type="KEGG" id="csol:105366566"/>
<dbReference type="GO" id="GO:0003682">
    <property type="term" value="F:chromatin binding"/>
    <property type="evidence" value="ECO:0007669"/>
    <property type="project" value="TreeGrafter"/>
</dbReference>
<evidence type="ECO:0000313" key="4">
    <source>
        <dbReference type="RefSeq" id="XP_011503361.1"/>
    </source>
</evidence>
<dbReference type="PANTHER" id="PTHR14324">
    <property type="entry name" value="CONDENSIN-2 COMPLEX SUBUNIT H2"/>
    <property type="match status" value="1"/>
</dbReference>
<evidence type="ECO:0000259" key="2">
    <source>
        <dbReference type="Pfam" id="PF16858"/>
    </source>
</evidence>
<dbReference type="Pfam" id="PF16858">
    <property type="entry name" value="CNDH2_C"/>
    <property type="match status" value="1"/>
</dbReference>
<dbReference type="AlphaFoldDB" id="A0AAJ6YSH5"/>
<dbReference type="GO" id="GO:0010032">
    <property type="term" value="P:meiotic chromosome condensation"/>
    <property type="evidence" value="ECO:0007669"/>
    <property type="project" value="TreeGrafter"/>
</dbReference>
<proteinExistence type="predicted"/>
<sequence length="720" mass="84415">MLTNIQNVSSQLMKSPKELASWNFPLSQILEEYFNLLPEPCKIHYGEAALIIQNSVNAYVRRVEEVYDETRYLSQKIVVELKESDEKHFQKEQKSKRCLIDFTQFELIDFDQEIGKNINLKNHERKSMKFMHRCFSQLQNSHARLYIDVFDKQGEAIGKKYDFRCNQQIIKNGTLVEEFTPKDFENIIITESSIYASSTILEKNIKIHKTKQLLSNNIRDEFQKESNGCNVNVYNNSVENCQPSSEDAGCFNIYHNESQNSDNCTLLDRLDQITVQFSANDNDDEDFYSCDKNFDNTETYNDCHNLIEETNASNVKIQFVNNGYKFNYLFQENQTISDENKTNTSSTKLKTVFDNGITIEKNKQVIKNYCKRRNSENTNNESVDTQSSSNFELRRSKRLKQTNILNNTIFNDENLLKPIPFKDGIPEKLMKSRKEFRLPCHINLLRRTPKRKVIKAKSKLSEQSCKETFENNINQEDCIIKNMKMTLYSPSRSQFLTMKEEDYNGFKKSLDETFNAKHFAVNYDPVTTLTMDLLGFHLNYTKDDSHLKFTKRMRTNNSSFLSPQCTPSSSPLPDNITPPVSPNLNLMSSETNFDKQDTNRIKSVYNYEKIVKHKIKKIYEELDLQTDEDETVIRWHKEIKPRLIEAERKPPFRIHEYESRIIRRLESCDRKLEFDEIVREEPPCEVARYFSATLQLASTNNLNINTNEDLNKSIELILLD</sequence>
<feature type="domain" description="Condensin-2 complex subunit H2 C-terminal" evidence="2">
    <location>
        <begin position="606"/>
        <end position="713"/>
    </location>
</feature>
<dbReference type="GeneID" id="105366566"/>
<dbReference type="InterPro" id="IPR031737">
    <property type="entry name" value="CNDH2_C"/>
</dbReference>
<organism evidence="3 4">
    <name type="scientific">Ceratosolen solmsi marchali</name>
    <dbReference type="NCBI Taxonomy" id="326594"/>
    <lineage>
        <taxon>Eukaryota</taxon>
        <taxon>Metazoa</taxon>
        <taxon>Ecdysozoa</taxon>
        <taxon>Arthropoda</taxon>
        <taxon>Hexapoda</taxon>
        <taxon>Insecta</taxon>
        <taxon>Pterygota</taxon>
        <taxon>Neoptera</taxon>
        <taxon>Endopterygota</taxon>
        <taxon>Hymenoptera</taxon>
        <taxon>Apocrita</taxon>
        <taxon>Proctotrupomorpha</taxon>
        <taxon>Chalcidoidea</taxon>
        <taxon>Agaonidae</taxon>
        <taxon>Agaoninae</taxon>
        <taxon>Ceratosolen</taxon>
    </lineage>
</organism>
<reference evidence="4" key="1">
    <citation type="submission" date="2025-08" db="UniProtKB">
        <authorList>
            <consortium name="RefSeq"/>
        </authorList>
    </citation>
    <scope>IDENTIFICATION</scope>
</reference>
<dbReference type="GO" id="GO:0000796">
    <property type="term" value="C:condensin complex"/>
    <property type="evidence" value="ECO:0007669"/>
    <property type="project" value="TreeGrafter"/>
</dbReference>
<evidence type="ECO:0000256" key="1">
    <source>
        <dbReference type="SAM" id="MobiDB-lite"/>
    </source>
</evidence>
<accession>A0AAJ6YSH5</accession>
<keyword evidence="3" id="KW-1185">Reference proteome</keyword>